<accession>A0A6J5NUW1</accession>
<name>A0A6J5NUW1_9CAUD</name>
<evidence type="ECO:0000256" key="1">
    <source>
        <dbReference type="SAM" id="MobiDB-lite"/>
    </source>
</evidence>
<sequence>MAICSEISRKVQATRDGATVTRVLEVEPYAAWWDMAGLLLGGVKLIGGGLYRIPPLSDSVIRWAFCKSVDVEGVGTFMGSSPSDPRIMLSTQNYYRRARLTVQYETLQNTEQEVADSNSETGGGGGGDETSEIELATNTWEISGQQLTLPHQYYKWRYNNQQTLAASSTNVVKTLPQITTVNTRNFVVNRPLNAMVALYGRINYYSIRIGGITWPAETLRYEGSTTTQKITNQGIKFFEIQHKFAVQPIYDRFATSSETVKAEDPSVITVPSTTDVGFVGWNRIYRHDRDYWDRVISSANAFTGIYQYDKDIIQPGVTSGFKLLFHPRAY</sequence>
<organism evidence="2">
    <name type="scientific">uncultured Caudovirales phage</name>
    <dbReference type="NCBI Taxonomy" id="2100421"/>
    <lineage>
        <taxon>Viruses</taxon>
        <taxon>Duplodnaviria</taxon>
        <taxon>Heunggongvirae</taxon>
        <taxon>Uroviricota</taxon>
        <taxon>Caudoviricetes</taxon>
        <taxon>Peduoviridae</taxon>
        <taxon>Maltschvirus</taxon>
        <taxon>Maltschvirus maltsch</taxon>
    </lineage>
</organism>
<protein>
    <submittedName>
        <fullName evidence="2">Uncharacterized protein</fullName>
    </submittedName>
</protein>
<evidence type="ECO:0000313" key="2">
    <source>
        <dbReference type="EMBL" id="CAB4160825.1"/>
    </source>
</evidence>
<feature type="compositionally biased region" description="Polar residues" evidence="1">
    <location>
        <begin position="110"/>
        <end position="120"/>
    </location>
</feature>
<dbReference type="EMBL" id="LR796705">
    <property type="protein sequence ID" value="CAB4160825.1"/>
    <property type="molecule type" value="Genomic_DNA"/>
</dbReference>
<reference evidence="2" key="1">
    <citation type="submission" date="2020-04" db="EMBL/GenBank/DDBJ databases">
        <authorList>
            <person name="Chiriac C."/>
            <person name="Salcher M."/>
            <person name="Ghai R."/>
            <person name="Kavagutti S V."/>
        </authorList>
    </citation>
    <scope>NUCLEOTIDE SEQUENCE</scope>
</reference>
<gene>
    <name evidence="2" type="ORF">UFOVP731_17</name>
</gene>
<feature type="region of interest" description="Disordered" evidence="1">
    <location>
        <begin position="110"/>
        <end position="131"/>
    </location>
</feature>
<proteinExistence type="predicted"/>